<reference evidence="1 2" key="1">
    <citation type="submission" date="2018-03" db="EMBL/GenBank/DDBJ databases">
        <title>Draft genome of Nitrosomonas supralitoralis APG5.</title>
        <authorList>
            <person name="Urakawa H."/>
            <person name="Lopez J.V."/>
        </authorList>
    </citation>
    <scope>NUCLEOTIDE SEQUENCE [LARGE SCALE GENOMIC DNA]</scope>
    <source>
        <strain evidence="1 2">APG5</strain>
    </source>
</reference>
<proteinExistence type="predicted"/>
<comment type="caution">
    <text evidence="1">The sequence shown here is derived from an EMBL/GenBank/DDBJ whole genome shotgun (WGS) entry which is preliminary data.</text>
</comment>
<accession>A0A2P7NST3</accession>
<dbReference type="EMBL" id="PXXU01000046">
    <property type="protein sequence ID" value="PSJ16532.1"/>
    <property type="molecule type" value="Genomic_DNA"/>
</dbReference>
<dbReference type="AlphaFoldDB" id="A0A2P7NST3"/>
<organism evidence="1 2">
    <name type="scientific">Nitrosomonas supralitoralis</name>
    <dbReference type="NCBI Taxonomy" id="2116706"/>
    <lineage>
        <taxon>Bacteria</taxon>
        <taxon>Pseudomonadati</taxon>
        <taxon>Pseudomonadota</taxon>
        <taxon>Betaproteobacteria</taxon>
        <taxon>Nitrosomonadales</taxon>
        <taxon>Nitrosomonadaceae</taxon>
        <taxon>Nitrosomonas</taxon>
    </lineage>
</organism>
<dbReference type="Proteomes" id="UP000241912">
    <property type="component" value="Unassembled WGS sequence"/>
</dbReference>
<gene>
    <name evidence="1" type="ORF">C7H79_12980</name>
</gene>
<protein>
    <submittedName>
        <fullName evidence="1">Uncharacterized protein</fullName>
    </submittedName>
</protein>
<name>A0A2P7NST3_9PROT</name>
<sequence length="68" mass="8069">MRHKVSYRNIFKRNRALFRLLNAYKIWSKIIPVLALNCIFSVQAASALYKQELIQQLGSWQQDLVNME</sequence>
<evidence type="ECO:0000313" key="1">
    <source>
        <dbReference type="EMBL" id="PSJ16532.1"/>
    </source>
</evidence>
<keyword evidence="2" id="KW-1185">Reference proteome</keyword>
<evidence type="ECO:0000313" key="2">
    <source>
        <dbReference type="Proteomes" id="UP000241912"/>
    </source>
</evidence>